<accession>A0ABQ6JJB7</accession>
<dbReference type="EMBL" id="BSUZ01000001">
    <property type="protein sequence ID" value="GMA87214.1"/>
    <property type="molecule type" value="Genomic_DNA"/>
</dbReference>
<evidence type="ECO:0000313" key="3">
    <source>
        <dbReference type="Proteomes" id="UP001157017"/>
    </source>
</evidence>
<feature type="region of interest" description="Disordered" evidence="1">
    <location>
        <begin position="103"/>
        <end position="126"/>
    </location>
</feature>
<dbReference type="PANTHER" id="PTHR46388">
    <property type="entry name" value="NHL REPEAT-CONTAINING PROTEIN 2"/>
    <property type="match status" value="1"/>
</dbReference>
<dbReference type="Gene3D" id="3.40.30.10">
    <property type="entry name" value="Glutaredoxin"/>
    <property type="match status" value="1"/>
</dbReference>
<organism evidence="2 3">
    <name type="scientific">Angustibacter aerolatus</name>
    <dbReference type="NCBI Taxonomy" id="1162965"/>
    <lineage>
        <taxon>Bacteria</taxon>
        <taxon>Bacillati</taxon>
        <taxon>Actinomycetota</taxon>
        <taxon>Actinomycetes</taxon>
        <taxon>Kineosporiales</taxon>
        <taxon>Kineosporiaceae</taxon>
    </lineage>
</organism>
<name>A0ABQ6JJB7_9ACTN</name>
<protein>
    <recommendedName>
        <fullName evidence="4">Alkyl hydroperoxide reductase subunit C/ Thiol specific antioxidant domain-containing protein</fullName>
    </recommendedName>
</protein>
<dbReference type="PANTHER" id="PTHR46388:SF2">
    <property type="entry name" value="NHL REPEAT-CONTAINING PROTEIN 2"/>
    <property type="match status" value="1"/>
</dbReference>
<proteinExistence type="predicted"/>
<evidence type="ECO:0000256" key="1">
    <source>
        <dbReference type="SAM" id="MobiDB-lite"/>
    </source>
</evidence>
<evidence type="ECO:0008006" key="4">
    <source>
        <dbReference type="Google" id="ProtNLM"/>
    </source>
</evidence>
<gene>
    <name evidence="2" type="ORF">GCM10025868_24640</name>
</gene>
<evidence type="ECO:0000313" key="2">
    <source>
        <dbReference type="EMBL" id="GMA87214.1"/>
    </source>
</evidence>
<reference evidence="3" key="1">
    <citation type="journal article" date="2019" name="Int. J. Syst. Evol. Microbiol.">
        <title>The Global Catalogue of Microorganisms (GCM) 10K type strain sequencing project: providing services to taxonomists for standard genome sequencing and annotation.</title>
        <authorList>
            <consortium name="The Broad Institute Genomics Platform"/>
            <consortium name="The Broad Institute Genome Sequencing Center for Infectious Disease"/>
            <person name="Wu L."/>
            <person name="Ma J."/>
        </authorList>
    </citation>
    <scope>NUCLEOTIDE SEQUENCE [LARGE SCALE GENOMIC DNA]</scope>
    <source>
        <strain evidence="3">NBRC 108730</strain>
    </source>
</reference>
<keyword evidence="3" id="KW-1185">Reference proteome</keyword>
<dbReference type="InterPro" id="IPR036249">
    <property type="entry name" value="Thioredoxin-like_sf"/>
</dbReference>
<sequence>MLVTVGVHSPKFEHEADADALVAAVERYDVHHPVLDDPELGTWSAYAARAWPTLAVVDPEGYVVAQAQRRGARARAAGAARRAWSPSTRRRARCTAATARTYRRGRRRPRCASPARRSRCPGAPCW</sequence>
<dbReference type="Proteomes" id="UP001157017">
    <property type="component" value="Unassembled WGS sequence"/>
</dbReference>
<comment type="caution">
    <text evidence="2">The sequence shown here is derived from an EMBL/GenBank/DDBJ whole genome shotgun (WGS) entry which is preliminary data.</text>
</comment>
<dbReference type="SUPFAM" id="SSF52833">
    <property type="entry name" value="Thioredoxin-like"/>
    <property type="match status" value="1"/>
</dbReference>